<organism evidence="8 9">
    <name type="scientific">Diaphorobacter ruginosibacter</name>
    <dbReference type="NCBI Taxonomy" id="1715720"/>
    <lineage>
        <taxon>Bacteria</taxon>
        <taxon>Pseudomonadati</taxon>
        <taxon>Pseudomonadota</taxon>
        <taxon>Betaproteobacteria</taxon>
        <taxon>Burkholderiales</taxon>
        <taxon>Comamonadaceae</taxon>
        <taxon>Diaphorobacter</taxon>
    </lineage>
</organism>
<keyword evidence="3" id="KW-0804">Transcription</keyword>
<proteinExistence type="predicted"/>
<dbReference type="InterPro" id="IPR011006">
    <property type="entry name" value="CheY-like_superfamily"/>
</dbReference>
<keyword evidence="1" id="KW-0805">Transcription regulation</keyword>
<dbReference type="CDD" id="cd17624">
    <property type="entry name" value="REC_OmpR_PmrA-like"/>
    <property type="match status" value="1"/>
</dbReference>
<dbReference type="Pfam" id="PF00072">
    <property type="entry name" value="Response_reg"/>
    <property type="match status" value="1"/>
</dbReference>
<dbReference type="RefSeq" id="WP_187597410.1">
    <property type="nucleotide sequence ID" value="NZ_CP060714.1"/>
</dbReference>
<protein>
    <submittedName>
        <fullName evidence="8">Response regulator transcription factor</fullName>
    </submittedName>
</protein>
<dbReference type="Gene3D" id="1.10.10.10">
    <property type="entry name" value="Winged helix-like DNA-binding domain superfamily/Winged helix DNA-binding domain"/>
    <property type="match status" value="1"/>
</dbReference>
<evidence type="ECO:0000313" key="8">
    <source>
        <dbReference type="EMBL" id="QNN57145.1"/>
    </source>
</evidence>
<feature type="modified residue" description="4-aspartylphosphate" evidence="4">
    <location>
        <position position="51"/>
    </location>
</feature>
<keyword evidence="2 5" id="KW-0238">DNA-binding</keyword>
<evidence type="ECO:0000256" key="5">
    <source>
        <dbReference type="PROSITE-ProRule" id="PRU01091"/>
    </source>
</evidence>
<name>A0A7G9RNH0_9BURK</name>
<gene>
    <name evidence="8" type="ORF">H9K76_22170</name>
</gene>
<dbReference type="PANTHER" id="PTHR48111:SF67">
    <property type="entry name" value="TRANSCRIPTIONAL REGULATORY PROTEIN TCTD"/>
    <property type="match status" value="1"/>
</dbReference>
<dbReference type="InterPro" id="IPR001867">
    <property type="entry name" value="OmpR/PhoB-type_DNA-bd"/>
</dbReference>
<dbReference type="Gene3D" id="6.10.250.690">
    <property type="match status" value="1"/>
</dbReference>
<dbReference type="SUPFAM" id="SSF46894">
    <property type="entry name" value="C-terminal effector domain of the bipartite response regulators"/>
    <property type="match status" value="1"/>
</dbReference>
<dbReference type="SUPFAM" id="SSF52172">
    <property type="entry name" value="CheY-like"/>
    <property type="match status" value="1"/>
</dbReference>
<dbReference type="AlphaFoldDB" id="A0A7G9RNH0"/>
<accession>A0A7G9RNH0</accession>
<dbReference type="InterPro" id="IPR016032">
    <property type="entry name" value="Sig_transdc_resp-reg_C-effctor"/>
</dbReference>
<keyword evidence="4" id="KW-0597">Phosphoprotein</keyword>
<dbReference type="Pfam" id="PF00486">
    <property type="entry name" value="Trans_reg_C"/>
    <property type="match status" value="1"/>
</dbReference>
<evidence type="ECO:0000256" key="3">
    <source>
        <dbReference type="ARBA" id="ARBA00023163"/>
    </source>
</evidence>
<feature type="DNA-binding region" description="OmpR/PhoB-type" evidence="5">
    <location>
        <begin position="123"/>
        <end position="219"/>
    </location>
</feature>
<dbReference type="GO" id="GO:0005829">
    <property type="term" value="C:cytosol"/>
    <property type="evidence" value="ECO:0007669"/>
    <property type="project" value="TreeGrafter"/>
</dbReference>
<evidence type="ECO:0000313" key="9">
    <source>
        <dbReference type="Proteomes" id="UP000515811"/>
    </source>
</evidence>
<evidence type="ECO:0000259" key="7">
    <source>
        <dbReference type="PROSITE" id="PS51755"/>
    </source>
</evidence>
<dbReference type="SMART" id="SM00862">
    <property type="entry name" value="Trans_reg_C"/>
    <property type="match status" value="1"/>
</dbReference>
<dbReference type="PROSITE" id="PS51755">
    <property type="entry name" value="OMPR_PHOB"/>
    <property type="match status" value="1"/>
</dbReference>
<evidence type="ECO:0000256" key="2">
    <source>
        <dbReference type="ARBA" id="ARBA00023125"/>
    </source>
</evidence>
<dbReference type="GO" id="GO:0000976">
    <property type="term" value="F:transcription cis-regulatory region binding"/>
    <property type="evidence" value="ECO:0007669"/>
    <property type="project" value="TreeGrafter"/>
</dbReference>
<feature type="domain" description="OmpR/PhoB-type" evidence="7">
    <location>
        <begin position="123"/>
        <end position="219"/>
    </location>
</feature>
<dbReference type="EMBL" id="CP060714">
    <property type="protein sequence ID" value="QNN57145.1"/>
    <property type="molecule type" value="Genomic_DNA"/>
</dbReference>
<dbReference type="CDD" id="cd00383">
    <property type="entry name" value="trans_reg_C"/>
    <property type="match status" value="1"/>
</dbReference>
<evidence type="ECO:0000256" key="4">
    <source>
        <dbReference type="PROSITE-ProRule" id="PRU00169"/>
    </source>
</evidence>
<evidence type="ECO:0000259" key="6">
    <source>
        <dbReference type="PROSITE" id="PS50110"/>
    </source>
</evidence>
<reference evidence="8 9" key="1">
    <citation type="submission" date="2020-08" db="EMBL/GenBank/DDBJ databases">
        <title>Genome sequence of Diaphorobacter ruginosibacter DSM 27467T.</title>
        <authorList>
            <person name="Hyun D.-W."/>
            <person name="Bae J.-W."/>
        </authorList>
    </citation>
    <scope>NUCLEOTIDE SEQUENCE [LARGE SCALE GENOMIC DNA]</scope>
    <source>
        <strain evidence="8 9">DSM 27467</strain>
    </source>
</reference>
<dbReference type="Gene3D" id="3.40.50.2300">
    <property type="match status" value="1"/>
</dbReference>
<dbReference type="SMART" id="SM00448">
    <property type="entry name" value="REC"/>
    <property type="match status" value="1"/>
</dbReference>
<sequence length="231" mass="24769">MKVLLVEDDLDLSAALSRVLTRRGIHVEHCTDGVQALVHLGAGQYDVVMLDLGLPVMDGLQLVSKVRARGNEVPVLVVTARGAVGDRVAGLNAGADDYLAKPFDLDELEARLRALCRRAGGNAGEMRCGSLRVERASHVAYVDGRALELTPRESALLAALMERPGHAVTKERLMALVFPSGQAPQSDAVEVVAHRLRKKLLDTDVQITTLRGVGYLIQQSQDSAGGRAPQP</sequence>
<keyword evidence="9" id="KW-1185">Reference proteome</keyword>
<evidence type="ECO:0000256" key="1">
    <source>
        <dbReference type="ARBA" id="ARBA00023015"/>
    </source>
</evidence>
<dbReference type="Proteomes" id="UP000515811">
    <property type="component" value="Chromosome"/>
</dbReference>
<feature type="domain" description="Response regulatory" evidence="6">
    <location>
        <begin position="2"/>
        <end position="116"/>
    </location>
</feature>
<dbReference type="GO" id="GO:0000156">
    <property type="term" value="F:phosphorelay response regulator activity"/>
    <property type="evidence" value="ECO:0007669"/>
    <property type="project" value="TreeGrafter"/>
</dbReference>
<dbReference type="InterPro" id="IPR039420">
    <property type="entry name" value="WalR-like"/>
</dbReference>
<dbReference type="GO" id="GO:0006355">
    <property type="term" value="P:regulation of DNA-templated transcription"/>
    <property type="evidence" value="ECO:0007669"/>
    <property type="project" value="InterPro"/>
</dbReference>
<dbReference type="InterPro" id="IPR001789">
    <property type="entry name" value="Sig_transdc_resp-reg_receiver"/>
</dbReference>
<dbReference type="InterPro" id="IPR036388">
    <property type="entry name" value="WH-like_DNA-bd_sf"/>
</dbReference>
<dbReference type="PANTHER" id="PTHR48111">
    <property type="entry name" value="REGULATOR OF RPOS"/>
    <property type="match status" value="1"/>
</dbReference>
<dbReference type="GO" id="GO:0032993">
    <property type="term" value="C:protein-DNA complex"/>
    <property type="evidence" value="ECO:0007669"/>
    <property type="project" value="TreeGrafter"/>
</dbReference>
<dbReference type="KEGG" id="drg:H9K76_22170"/>
<dbReference type="PROSITE" id="PS50110">
    <property type="entry name" value="RESPONSE_REGULATORY"/>
    <property type="match status" value="1"/>
</dbReference>